<reference evidence="1" key="1">
    <citation type="submission" date="2023-04" db="EMBL/GenBank/DDBJ databases">
        <authorList>
            <consortium name="ELIXIR-Norway"/>
        </authorList>
    </citation>
    <scope>NUCLEOTIDE SEQUENCE [LARGE SCALE GENOMIC DNA]</scope>
</reference>
<accession>A0ABN8YZV4</accession>
<proteinExistence type="predicted"/>
<sequence length="106" mass="11265">MIFTETAFCGPGPMLSVAVFLSDTSQVAPSLSLPSSPLHMTSAFGFSAPGCFPHSTALSEPRHPDLQLKPLHVAPPPWPRDSGLLKGPALFLALTREGSRGRGARW</sequence>
<evidence type="ECO:0000313" key="1">
    <source>
        <dbReference type="EMBL" id="CAI9167059.1"/>
    </source>
</evidence>
<evidence type="ECO:0000313" key="2">
    <source>
        <dbReference type="Proteomes" id="UP001176941"/>
    </source>
</evidence>
<keyword evidence="2" id="KW-1185">Reference proteome</keyword>
<organism evidence="1 2">
    <name type="scientific">Rangifer tarandus platyrhynchus</name>
    <name type="common">Svalbard reindeer</name>
    <dbReference type="NCBI Taxonomy" id="3082113"/>
    <lineage>
        <taxon>Eukaryota</taxon>
        <taxon>Metazoa</taxon>
        <taxon>Chordata</taxon>
        <taxon>Craniata</taxon>
        <taxon>Vertebrata</taxon>
        <taxon>Euteleostomi</taxon>
        <taxon>Mammalia</taxon>
        <taxon>Eutheria</taxon>
        <taxon>Laurasiatheria</taxon>
        <taxon>Artiodactyla</taxon>
        <taxon>Ruminantia</taxon>
        <taxon>Pecora</taxon>
        <taxon>Cervidae</taxon>
        <taxon>Odocoileinae</taxon>
        <taxon>Rangifer</taxon>
    </lineage>
</organism>
<dbReference type="Proteomes" id="UP001176941">
    <property type="component" value="Chromosome 26"/>
</dbReference>
<dbReference type="EMBL" id="OX459962">
    <property type="protein sequence ID" value="CAI9167059.1"/>
    <property type="molecule type" value="Genomic_DNA"/>
</dbReference>
<name>A0ABN8YZV4_RANTA</name>
<gene>
    <name evidence="1" type="ORF">MRATA1EN1_LOCUS16021</name>
</gene>
<protein>
    <submittedName>
        <fullName evidence="1">Uncharacterized protein</fullName>
    </submittedName>
</protein>